<feature type="domain" description="BZIP" evidence="5">
    <location>
        <begin position="95"/>
        <end position="158"/>
    </location>
</feature>
<dbReference type="STRING" id="344612.A1CDI7"/>
<dbReference type="EMBL" id="DS027051">
    <property type="protein sequence ID" value="EAW11914.1"/>
    <property type="molecule type" value="Genomic_DNA"/>
</dbReference>
<gene>
    <name evidence="6" type="ORF">ACLA_006720</name>
</gene>
<dbReference type="Gene3D" id="1.20.5.170">
    <property type="match status" value="1"/>
</dbReference>
<dbReference type="PROSITE" id="PS50217">
    <property type="entry name" value="BZIP"/>
    <property type="match status" value="1"/>
</dbReference>
<dbReference type="InterPro" id="IPR050936">
    <property type="entry name" value="AP-1-like"/>
</dbReference>
<evidence type="ECO:0000256" key="3">
    <source>
        <dbReference type="SAM" id="Coils"/>
    </source>
</evidence>
<evidence type="ECO:0000256" key="2">
    <source>
        <dbReference type="ARBA" id="ARBA00023242"/>
    </source>
</evidence>
<feature type="region of interest" description="Disordered" evidence="4">
    <location>
        <begin position="1"/>
        <end position="38"/>
    </location>
</feature>
<dbReference type="PANTHER" id="PTHR40621">
    <property type="entry name" value="TRANSCRIPTION FACTOR KAPC-RELATED"/>
    <property type="match status" value="1"/>
</dbReference>
<reference evidence="6 7" key="1">
    <citation type="journal article" date="2008" name="PLoS Genet.">
        <title>Genomic islands in the pathogenic filamentous fungus Aspergillus fumigatus.</title>
        <authorList>
            <person name="Fedorova N.D."/>
            <person name="Khaldi N."/>
            <person name="Joardar V.S."/>
            <person name="Maiti R."/>
            <person name="Amedeo P."/>
            <person name="Anderson M.J."/>
            <person name="Crabtree J."/>
            <person name="Silva J.C."/>
            <person name="Badger J.H."/>
            <person name="Albarraq A."/>
            <person name="Angiuoli S."/>
            <person name="Bussey H."/>
            <person name="Bowyer P."/>
            <person name="Cotty P.J."/>
            <person name="Dyer P.S."/>
            <person name="Egan A."/>
            <person name="Galens K."/>
            <person name="Fraser-Liggett C.M."/>
            <person name="Haas B.J."/>
            <person name="Inman J.M."/>
            <person name="Kent R."/>
            <person name="Lemieux S."/>
            <person name="Malavazi I."/>
            <person name="Orvis J."/>
            <person name="Roemer T."/>
            <person name="Ronning C.M."/>
            <person name="Sundaram J.P."/>
            <person name="Sutton G."/>
            <person name="Turner G."/>
            <person name="Venter J.C."/>
            <person name="White O.R."/>
            <person name="Whitty B.R."/>
            <person name="Youngman P."/>
            <person name="Wolfe K.H."/>
            <person name="Goldman G.H."/>
            <person name="Wortman J.R."/>
            <person name="Jiang B."/>
            <person name="Denning D.W."/>
            <person name="Nierman W.C."/>
        </authorList>
    </citation>
    <scope>NUCLEOTIDE SEQUENCE [LARGE SCALE GENOMIC DNA]</scope>
    <source>
        <strain evidence="7">ATCC 1007 / CBS 513.65 / DSM 816 / NCTC 3887 / NRRL 1</strain>
    </source>
</reference>
<evidence type="ECO:0000256" key="4">
    <source>
        <dbReference type="SAM" id="MobiDB-lite"/>
    </source>
</evidence>
<proteinExistence type="predicted"/>
<sequence length="215" mass="23959">MPRTNEPSDKPHDVSAASFALPQWPEVPHSPTLMLGDHSSGDEHYKCLDNLLDMPRLRTPPAGSTTPPAKESTPEEKSNVSIVPSVPSTGPSKLNCRYQKRREQNRNAQRAYRERKGKYIRDLLQLVDEMNESHSNLWNAYKTLQQEAVRLQGQVQDLKGQLELWNKAQVVMVKFPGQAAPPAPLTAPQDLLAGSHDLAQVLDILPNLESAYPAI</sequence>
<dbReference type="GO" id="GO:0001228">
    <property type="term" value="F:DNA-binding transcription activator activity, RNA polymerase II-specific"/>
    <property type="evidence" value="ECO:0007669"/>
    <property type="project" value="TreeGrafter"/>
</dbReference>
<keyword evidence="2" id="KW-0539">Nucleus</keyword>
<dbReference type="SMART" id="SM00338">
    <property type="entry name" value="BRLZ"/>
    <property type="match status" value="1"/>
</dbReference>
<evidence type="ECO:0000313" key="6">
    <source>
        <dbReference type="EMBL" id="EAW11914.1"/>
    </source>
</evidence>
<evidence type="ECO:0000259" key="5">
    <source>
        <dbReference type="PROSITE" id="PS50217"/>
    </source>
</evidence>
<dbReference type="PROSITE" id="PS00036">
    <property type="entry name" value="BZIP_BASIC"/>
    <property type="match status" value="1"/>
</dbReference>
<dbReference type="InterPro" id="IPR046347">
    <property type="entry name" value="bZIP_sf"/>
</dbReference>
<dbReference type="AlphaFoldDB" id="A1CDI7"/>
<keyword evidence="3" id="KW-0175">Coiled coil</keyword>
<dbReference type="OrthoDB" id="4519478at2759"/>
<dbReference type="Pfam" id="PF00170">
    <property type="entry name" value="bZIP_1"/>
    <property type="match status" value="1"/>
</dbReference>
<feature type="coiled-coil region" evidence="3">
    <location>
        <begin position="141"/>
        <end position="168"/>
    </location>
</feature>
<feature type="compositionally biased region" description="Basic and acidic residues" evidence="4">
    <location>
        <begin position="1"/>
        <end position="13"/>
    </location>
</feature>
<protein>
    <submittedName>
        <fullName evidence="6">BZIP transcription factor, putative</fullName>
    </submittedName>
</protein>
<dbReference type="GeneID" id="4705604"/>
<dbReference type="HOGENOM" id="CLU_1282966_0_0_1"/>
<evidence type="ECO:0000256" key="1">
    <source>
        <dbReference type="ARBA" id="ARBA00004123"/>
    </source>
</evidence>
<keyword evidence="7" id="KW-1185">Reference proteome</keyword>
<dbReference type="InterPro" id="IPR004827">
    <property type="entry name" value="bZIP"/>
</dbReference>
<organism evidence="6 7">
    <name type="scientific">Aspergillus clavatus (strain ATCC 1007 / CBS 513.65 / DSM 816 / NCTC 3887 / NRRL 1 / QM 1276 / 107)</name>
    <dbReference type="NCBI Taxonomy" id="344612"/>
    <lineage>
        <taxon>Eukaryota</taxon>
        <taxon>Fungi</taxon>
        <taxon>Dikarya</taxon>
        <taxon>Ascomycota</taxon>
        <taxon>Pezizomycotina</taxon>
        <taxon>Eurotiomycetes</taxon>
        <taxon>Eurotiomycetidae</taxon>
        <taxon>Eurotiales</taxon>
        <taxon>Aspergillaceae</taxon>
        <taxon>Aspergillus</taxon>
        <taxon>Aspergillus subgen. Fumigati</taxon>
    </lineage>
</organism>
<feature type="compositionally biased region" description="Polar residues" evidence="4">
    <location>
        <begin position="79"/>
        <end position="92"/>
    </location>
</feature>
<dbReference type="SUPFAM" id="SSF57959">
    <property type="entry name" value="Leucine zipper domain"/>
    <property type="match status" value="1"/>
</dbReference>
<dbReference type="VEuPathDB" id="FungiDB:ACLA_006720"/>
<name>A1CDI7_ASPCL</name>
<feature type="region of interest" description="Disordered" evidence="4">
    <location>
        <begin position="55"/>
        <end position="94"/>
    </location>
</feature>
<dbReference type="Proteomes" id="UP000006701">
    <property type="component" value="Unassembled WGS sequence"/>
</dbReference>
<dbReference type="GO" id="GO:0000976">
    <property type="term" value="F:transcription cis-regulatory region binding"/>
    <property type="evidence" value="ECO:0007669"/>
    <property type="project" value="InterPro"/>
</dbReference>
<dbReference type="PANTHER" id="PTHR40621:SF6">
    <property type="entry name" value="AP-1-LIKE TRANSCRIPTION FACTOR YAP1-RELATED"/>
    <property type="match status" value="1"/>
</dbReference>
<evidence type="ECO:0000313" key="7">
    <source>
        <dbReference type="Proteomes" id="UP000006701"/>
    </source>
</evidence>
<dbReference type="RefSeq" id="XP_001273340.1">
    <property type="nucleotide sequence ID" value="XM_001273339.1"/>
</dbReference>
<dbReference type="KEGG" id="act:ACLA_006720"/>
<dbReference type="CDD" id="cd14688">
    <property type="entry name" value="bZIP_YAP"/>
    <property type="match status" value="1"/>
</dbReference>
<dbReference type="GO" id="GO:0090575">
    <property type="term" value="C:RNA polymerase II transcription regulator complex"/>
    <property type="evidence" value="ECO:0007669"/>
    <property type="project" value="TreeGrafter"/>
</dbReference>
<accession>A1CDI7</accession>
<dbReference type="eggNOG" id="ENOG502RPQ6">
    <property type="taxonomic scope" value="Eukaryota"/>
</dbReference>
<comment type="subcellular location">
    <subcellularLocation>
        <location evidence="1">Nucleus</location>
    </subcellularLocation>
</comment>